<name>A0A6N1NG49_9VIRU</name>
<feature type="region of interest" description="Disordered" evidence="3">
    <location>
        <begin position="379"/>
        <end position="400"/>
    </location>
</feature>
<dbReference type="EMBL" id="MF405918">
    <property type="protein sequence ID" value="QKU33790.1"/>
    <property type="molecule type" value="Genomic_DNA"/>
</dbReference>
<evidence type="ECO:0000259" key="4">
    <source>
        <dbReference type="SMART" id="SM00504"/>
    </source>
</evidence>
<dbReference type="CDD" id="cd16655">
    <property type="entry name" value="RING-Ubox_WDSUB1-like"/>
    <property type="match status" value="1"/>
</dbReference>
<reference evidence="5" key="1">
    <citation type="submission" date="2017-06" db="EMBL/GenBank/DDBJ databases">
        <authorList>
            <person name="Assis F.L."/>
            <person name="Abrahao J.S."/>
            <person name="Silva L."/>
            <person name="Khalil J.B."/>
            <person name="Rodrigues R."/>
            <person name="Silva L.S."/>
            <person name="Boratto P."/>
            <person name="Andrade M."/>
            <person name="Kroon E.G."/>
            <person name="Ribeiro B."/>
            <person name="Bergier I."/>
            <person name="Seligmann H."/>
            <person name="Ghigo E."/>
            <person name="Colson P."/>
            <person name="Levasseur A."/>
            <person name="Raoult D."/>
            <person name="Scola B.L."/>
        </authorList>
    </citation>
    <scope>NUCLEOTIDE SEQUENCE</scope>
    <source>
        <strain evidence="5">Deep ocean</strain>
    </source>
</reference>
<dbReference type="Pfam" id="PF04564">
    <property type="entry name" value="U-box"/>
    <property type="match status" value="1"/>
</dbReference>
<dbReference type="Gene3D" id="3.30.40.10">
    <property type="entry name" value="Zinc/RING finger domain, C3HC4 (zinc finger)"/>
    <property type="match status" value="1"/>
</dbReference>
<reference evidence="5" key="2">
    <citation type="journal article" date="2018" name="Nat. Commun.">
        <title>Tailed giant Tupanvirus possesses the most complete translational apparatus of the known virosphere.</title>
        <authorList>
            <person name="Abrahao J."/>
            <person name="Silva L."/>
            <person name="Silva L.S."/>
            <person name="Khalil J.Y.B."/>
            <person name="Rodrigues R."/>
            <person name="Arantes T."/>
            <person name="Assis F."/>
            <person name="Boratto P."/>
            <person name="Andrade M."/>
            <person name="Kroon E.G."/>
            <person name="Ribeiro B."/>
            <person name="Bergier I."/>
            <person name="Seligmann H."/>
            <person name="Ghigo E."/>
            <person name="Colson P."/>
            <person name="Levasseur A."/>
            <person name="Kroemer G."/>
            <person name="Raoult D."/>
            <person name="La Scola B."/>
        </authorList>
    </citation>
    <scope>NUCLEOTIDE SEQUENCE [LARGE SCALE GENOMIC DNA]</scope>
    <source>
        <strain evidence="5">Deep ocean</strain>
    </source>
</reference>
<evidence type="ECO:0000256" key="1">
    <source>
        <dbReference type="ARBA" id="ARBA00022737"/>
    </source>
</evidence>
<dbReference type="InterPro" id="IPR003613">
    <property type="entry name" value="Ubox_domain"/>
</dbReference>
<dbReference type="GO" id="GO:0016567">
    <property type="term" value="P:protein ubiquitination"/>
    <property type="evidence" value="ECO:0007669"/>
    <property type="project" value="InterPro"/>
</dbReference>
<dbReference type="SMART" id="SM00504">
    <property type="entry name" value="Ubox"/>
    <property type="match status" value="1"/>
</dbReference>
<dbReference type="SMART" id="SM00248">
    <property type="entry name" value="ANK"/>
    <property type="match status" value="5"/>
</dbReference>
<feature type="compositionally biased region" description="Low complexity" evidence="3">
    <location>
        <begin position="391"/>
        <end position="400"/>
    </location>
</feature>
<dbReference type="PANTHER" id="PTHR24198:SF165">
    <property type="entry name" value="ANKYRIN REPEAT-CONTAINING PROTEIN-RELATED"/>
    <property type="match status" value="1"/>
</dbReference>
<dbReference type="KEGG" id="vg:80517089"/>
<dbReference type="SUPFAM" id="SSF57850">
    <property type="entry name" value="RING/U-box"/>
    <property type="match status" value="1"/>
</dbReference>
<feature type="domain" description="U-box" evidence="4">
    <location>
        <begin position="26"/>
        <end position="87"/>
    </location>
</feature>
<dbReference type="GeneID" id="80517089"/>
<dbReference type="SUPFAM" id="SSF48403">
    <property type="entry name" value="Ankyrin repeat"/>
    <property type="match status" value="1"/>
</dbReference>
<evidence type="ECO:0000256" key="2">
    <source>
        <dbReference type="ARBA" id="ARBA00023043"/>
    </source>
</evidence>
<sequence length="400" mass="46451">MNYQLIIFAMERKQRYNKFVKYFRDSIICPINKTIYLDPVLASDGLIYERDAIESWLKTSSISPSTGKHINNQLIPCITFKNIITQFLELNPKLKKEQHQISIEHIDNVQKVKKIIEEHRFDRLLQYKNYSLKLLFDDKLVRILMGKANFEIIKYVIDNCFDLHCLYNNGGNIMHSAVCYASLDVIKYLVNKGVEIDISETSSGKKPIHFVCKYRNDDIFKYFSSLNVSLEGDDNRGNHPIHYLLKNGNISKETLIEFIERGINLECSNKKGMYPLHIVCCNVDENVDLVRYLFNKNMNLECTNCEGWKPIHYICKGTNVELIKEIIDKGVDIESSTLDGTRPIHLLAKPETLSIVEYLICKKNVVVTNIIHTSEEEIDNDNDEIDDDNNDNYNENVYVN</sequence>
<dbReference type="PROSITE" id="PS50088">
    <property type="entry name" value="ANK_REPEAT"/>
    <property type="match status" value="2"/>
</dbReference>
<dbReference type="PROSITE" id="PS50297">
    <property type="entry name" value="ANK_REP_REGION"/>
    <property type="match status" value="1"/>
</dbReference>
<evidence type="ECO:0000256" key="3">
    <source>
        <dbReference type="SAM" id="MobiDB-lite"/>
    </source>
</evidence>
<dbReference type="Gene3D" id="1.25.40.20">
    <property type="entry name" value="Ankyrin repeat-containing domain"/>
    <property type="match status" value="1"/>
</dbReference>
<keyword evidence="1" id="KW-0677">Repeat</keyword>
<dbReference type="Pfam" id="PF12796">
    <property type="entry name" value="Ank_2"/>
    <property type="match status" value="2"/>
</dbReference>
<dbReference type="RefSeq" id="YP_010780398.1">
    <property type="nucleotide sequence ID" value="NC_075038.1"/>
</dbReference>
<accession>A0A6N1NG49</accession>
<dbReference type="InterPro" id="IPR002110">
    <property type="entry name" value="Ankyrin_rpt"/>
</dbReference>
<dbReference type="GO" id="GO:0004842">
    <property type="term" value="F:ubiquitin-protein transferase activity"/>
    <property type="evidence" value="ECO:0007669"/>
    <property type="project" value="InterPro"/>
</dbReference>
<dbReference type="PANTHER" id="PTHR24198">
    <property type="entry name" value="ANKYRIN REPEAT AND PROTEIN KINASE DOMAIN-CONTAINING PROTEIN"/>
    <property type="match status" value="1"/>
</dbReference>
<feature type="compositionally biased region" description="Acidic residues" evidence="3">
    <location>
        <begin position="379"/>
        <end position="390"/>
    </location>
</feature>
<dbReference type="InterPro" id="IPR036770">
    <property type="entry name" value="Ankyrin_rpt-contain_sf"/>
</dbReference>
<proteinExistence type="predicted"/>
<keyword evidence="2" id="KW-0040">ANK repeat</keyword>
<protein>
    <recommendedName>
        <fullName evidence="4">U-box domain-containing protein</fullName>
    </recommendedName>
</protein>
<evidence type="ECO:0000313" key="5">
    <source>
        <dbReference type="EMBL" id="QKU33790.1"/>
    </source>
</evidence>
<organism evidence="5">
    <name type="scientific">Tupanvirus deep ocean</name>
    <dbReference type="NCBI Taxonomy" id="2126984"/>
    <lineage>
        <taxon>Viruses</taxon>
        <taxon>Varidnaviria</taxon>
        <taxon>Bamfordvirae</taxon>
        <taxon>Nucleocytoviricota</taxon>
        <taxon>Megaviricetes</taxon>
        <taxon>Imitervirales</taxon>
        <taxon>Mimiviridae</taxon>
        <taxon>Megamimivirinae</taxon>
        <taxon>Tupanvirus</taxon>
        <taxon>Tupanvirus altamarinense</taxon>
    </lineage>
</organism>
<dbReference type="InterPro" id="IPR013083">
    <property type="entry name" value="Znf_RING/FYVE/PHD"/>
</dbReference>